<dbReference type="InterPro" id="IPR044043">
    <property type="entry name" value="VanA_C_cat"/>
</dbReference>
<dbReference type="Pfam" id="PF19112">
    <property type="entry name" value="VanA_C"/>
    <property type="match status" value="1"/>
</dbReference>
<keyword evidence="3" id="KW-0560">Oxidoreductase</keyword>
<gene>
    <name evidence="7" type="ORF">L288_00965</name>
</gene>
<evidence type="ECO:0000256" key="4">
    <source>
        <dbReference type="ARBA" id="ARBA00023004"/>
    </source>
</evidence>
<sequence length="327" mass="36176">MKAGDLLPRTICDIPMLLFRDKDGHATAIKDACSHRLAPLSAGVYQDGEVMCRYHGLRFGKGGKCVHNPHGQITDALSVRSWATVERHDLIWLWMGDIKAADDSLIPDLSFIDRTPAHGKFTGYLPTKANFELCTDNILDLTHTDYLHPDTLGGGGLTRAKEKVKVEGNIVTVRWENPNEVAPPALDRELDRPGSLANTFTEVVWYPPAVMKLCVHVEPVDPLNGSPVESVTMHIMTPEGAMKTHYFVLSTRNFRTDDPGYNEALGKFVNNIFATEDKPMLEAQQARMGTGDLWACNPALLPIDNAAVRARRILAHMIEKENNGEAA</sequence>
<keyword evidence="5" id="KW-0411">Iron-sulfur</keyword>
<dbReference type="InterPro" id="IPR036922">
    <property type="entry name" value="Rieske_2Fe-2S_sf"/>
</dbReference>
<evidence type="ECO:0000259" key="6">
    <source>
        <dbReference type="PROSITE" id="PS51296"/>
    </source>
</evidence>
<feature type="domain" description="Rieske" evidence="6">
    <location>
        <begin position="1"/>
        <end position="93"/>
    </location>
</feature>
<comment type="caution">
    <text evidence="7">The sequence shown here is derived from an EMBL/GenBank/DDBJ whole genome shotgun (WGS) entry which is preliminary data.</text>
</comment>
<dbReference type="PANTHER" id="PTHR21266:SF60">
    <property type="entry name" value="3-KETOSTEROID-9-ALPHA-MONOOXYGENASE, OXYGENASE COMPONENT"/>
    <property type="match status" value="1"/>
</dbReference>
<evidence type="ECO:0000256" key="2">
    <source>
        <dbReference type="ARBA" id="ARBA00022723"/>
    </source>
</evidence>
<dbReference type="GO" id="GO:0051537">
    <property type="term" value="F:2 iron, 2 sulfur cluster binding"/>
    <property type="evidence" value="ECO:0007669"/>
    <property type="project" value="UniProtKB-KW"/>
</dbReference>
<evidence type="ECO:0000256" key="3">
    <source>
        <dbReference type="ARBA" id="ARBA00023002"/>
    </source>
</evidence>
<evidence type="ECO:0000256" key="5">
    <source>
        <dbReference type="ARBA" id="ARBA00023014"/>
    </source>
</evidence>
<dbReference type="InterPro" id="IPR050584">
    <property type="entry name" value="Cholesterol_7-desaturase"/>
</dbReference>
<dbReference type="SUPFAM" id="SSF55961">
    <property type="entry name" value="Bet v1-like"/>
    <property type="match status" value="1"/>
</dbReference>
<reference evidence="7 8" key="1">
    <citation type="journal article" date="2013" name="Genome Announc.">
        <title>Draft Genome Sequence of Sphingobium quisquiliarum Strain P25T, a Novel Hexachlorocyclohexane (HCH)-Degrading Bacterium Isolated from an HCH Dumpsite.</title>
        <authorList>
            <person name="Kumar Singh A."/>
            <person name="Sangwan N."/>
            <person name="Sharma A."/>
            <person name="Gupta V."/>
            <person name="Khurana J.P."/>
            <person name="Lal R."/>
        </authorList>
    </citation>
    <scope>NUCLEOTIDE SEQUENCE [LARGE SCALE GENOMIC DNA]</scope>
    <source>
        <strain evidence="7 8">P25</strain>
    </source>
</reference>
<dbReference type="GO" id="GO:0016491">
    <property type="term" value="F:oxidoreductase activity"/>
    <property type="evidence" value="ECO:0007669"/>
    <property type="project" value="UniProtKB-KW"/>
</dbReference>
<protein>
    <recommendedName>
        <fullName evidence="6">Rieske domain-containing protein</fullName>
    </recommendedName>
</protein>
<dbReference type="PATRIC" id="fig|1329909.3.peg.171"/>
<dbReference type="Pfam" id="PF00355">
    <property type="entry name" value="Rieske"/>
    <property type="match status" value="1"/>
</dbReference>
<dbReference type="Proteomes" id="UP000015525">
    <property type="component" value="Unassembled WGS sequence"/>
</dbReference>
<evidence type="ECO:0000313" key="8">
    <source>
        <dbReference type="Proteomes" id="UP000015525"/>
    </source>
</evidence>
<dbReference type="InterPro" id="IPR017941">
    <property type="entry name" value="Rieske_2Fe-2S"/>
</dbReference>
<accession>T0ISF3</accession>
<keyword evidence="1" id="KW-0001">2Fe-2S</keyword>
<keyword evidence="4" id="KW-0408">Iron</keyword>
<dbReference type="SUPFAM" id="SSF50022">
    <property type="entry name" value="ISP domain"/>
    <property type="match status" value="1"/>
</dbReference>
<dbReference type="AlphaFoldDB" id="T0ISF3"/>
<evidence type="ECO:0000313" key="7">
    <source>
        <dbReference type="EMBL" id="EQB14755.1"/>
    </source>
</evidence>
<organism evidence="7 8">
    <name type="scientific">Sphingobium quisquiliarum P25</name>
    <dbReference type="NCBI Taxonomy" id="1329909"/>
    <lineage>
        <taxon>Bacteria</taxon>
        <taxon>Pseudomonadati</taxon>
        <taxon>Pseudomonadota</taxon>
        <taxon>Alphaproteobacteria</taxon>
        <taxon>Sphingomonadales</taxon>
        <taxon>Sphingomonadaceae</taxon>
        <taxon>Sphingobium</taxon>
    </lineage>
</organism>
<dbReference type="GO" id="GO:0046872">
    <property type="term" value="F:metal ion binding"/>
    <property type="evidence" value="ECO:0007669"/>
    <property type="project" value="UniProtKB-KW"/>
</dbReference>
<dbReference type="PROSITE" id="PS51296">
    <property type="entry name" value="RIESKE"/>
    <property type="match status" value="1"/>
</dbReference>
<keyword evidence="2" id="KW-0479">Metal-binding</keyword>
<evidence type="ECO:0000256" key="1">
    <source>
        <dbReference type="ARBA" id="ARBA00022714"/>
    </source>
</evidence>
<dbReference type="Gene3D" id="2.102.10.10">
    <property type="entry name" value="Rieske [2Fe-2S] iron-sulphur domain"/>
    <property type="match status" value="1"/>
</dbReference>
<keyword evidence="8" id="KW-1185">Reference proteome</keyword>
<dbReference type="PANTHER" id="PTHR21266">
    <property type="entry name" value="IRON-SULFUR DOMAIN CONTAINING PROTEIN"/>
    <property type="match status" value="1"/>
</dbReference>
<name>T0ISF3_9SPHN</name>
<proteinExistence type="predicted"/>
<dbReference type="Gene3D" id="3.90.380.10">
    <property type="entry name" value="Naphthalene 1,2-dioxygenase Alpha Subunit, Chain A, domain 1"/>
    <property type="match status" value="1"/>
</dbReference>
<dbReference type="EMBL" id="ATHO01000007">
    <property type="protein sequence ID" value="EQB14755.1"/>
    <property type="molecule type" value="Genomic_DNA"/>
</dbReference>